<feature type="compositionally biased region" description="Low complexity" evidence="3">
    <location>
        <begin position="547"/>
        <end position="561"/>
    </location>
</feature>
<evidence type="ECO:0000313" key="6">
    <source>
        <dbReference type="RefSeq" id="XP_013763848.1"/>
    </source>
</evidence>
<dbReference type="Pfam" id="PF13934">
    <property type="entry name" value="ELYS"/>
    <property type="match status" value="1"/>
</dbReference>
<feature type="compositionally biased region" description="Basic residues" evidence="3">
    <location>
        <begin position="799"/>
        <end position="809"/>
    </location>
</feature>
<accession>A0A9Y6J8F4</accession>
<proteinExistence type="predicted"/>
<dbReference type="PANTHER" id="PTHR21583:SF8">
    <property type="entry name" value="PROTEIN ELYS"/>
    <property type="match status" value="1"/>
</dbReference>
<dbReference type="AlphaFoldDB" id="A0A9Y6J8F4"/>
<dbReference type="PANTHER" id="PTHR21583">
    <property type="entry name" value="ELYS PROTEIN"/>
    <property type="match status" value="1"/>
</dbReference>
<protein>
    <submittedName>
        <fullName evidence="6">Uncharacterized protein LOC102203389</fullName>
    </submittedName>
</protein>
<feature type="region of interest" description="Disordered" evidence="3">
    <location>
        <begin position="766"/>
        <end position="809"/>
    </location>
</feature>
<gene>
    <name evidence="6" type="primary">LOC102203389</name>
</gene>
<feature type="region of interest" description="Disordered" evidence="3">
    <location>
        <begin position="541"/>
        <end position="562"/>
    </location>
</feature>
<evidence type="ECO:0000259" key="4">
    <source>
        <dbReference type="Pfam" id="PF13934"/>
    </source>
</evidence>
<feature type="compositionally biased region" description="Low complexity" evidence="3">
    <location>
        <begin position="789"/>
        <end position="798"/>
    </location>
</feature>
<dbReference type="GO" id="GO:0005634">
    <property type="term" value="C:nucleus"/>
    <property type="evidence" value="ECO:0007669"/>
    <property type="project" value="UniProtKB-SubCell"/>
</dbReference>
<organism evidence="5 6">
    <name type="scientific">Pundamilia nyererei</name>
    <dbReference type="NCBI Taxonomy" id="303518"/>
    <lineage>
        <taxon>Eukaryota</taxon>
        <taxon>Metazoa</taxon>
        <taxon>Chordata</taxon>
        <taxon>Craniata</taxon>
        <taxon>Vertebrata</taxon>
        <taxon>Euteleostomi</taxon>
        <taxon>Actinopterygii</taxon>
        <taxon>Neopterygii</taxon>
        <taxon>Teleostei</taxon>
        <taxon>Neoteleostei</taxon>
        <taxon>Acanthomorphata</taxon>
        <taxon>Ovalentaria</taxon>
        <taxon>Cichlomorphae</taxon>
        <taxon>Cichliformes</taxon>
        <taxon>Cichlidae</taxon>
        <taxon>African cichlids</taxon>
        <taxon>Pseudocrenilabrinae</taxon>
        <taxon>Haplochromini</taxon>
        <taxon>Pundamilia</taxon>
    </lineage>
</organism>
<feature type="compositionally biased region" description="Basic and acidic residues" evidence="3">
    <location>
        <begin position="766"/>
        <end position="779"/>
    </location>
</feature>
<evidence type="ECO:0000256" key="3">
    <source>
        <dbReference type="SAM" id="MobiDB-lite"/>
    </source>
</evidence>
<dbReference type="Proteomes" id="UP000695023">
    <property type="component" value="Unplaced"/>
</dbReference>
<dbReference type="RefSeq" id="XP_013763848.1">
    <property type="nucleotide sequence ID" value="XM_013908394.1"/>
</dbReference>
<feature type="domain" description="ELYS-like" evidence="4">
    <location>
        <begin position="216"/>
        <end position="393"/>
    </location>
</feature>
<keyword evidence="5" id="KW-1185">Reference proteome</keyword>
<evidence type="ECO:0000256" key="1">
    <source>
        <dbReference type="ARBA" id="ARBA00004123"/>
    </source>
</evidence>
<sequence length="809" mass="91081">MLDKEGQWSEALASNNIKAIICWLRKLTAEGYTDVGEIAPAFSCWVQRTAEFAKKELLTLCFSCCQGLWMFLDRGSFTRVHTLLQKLRNLLTLAQWGRKHLCSAHLWHGVGVPCVVCKDTYSSSDIRHGCWNREQRMLMQHIWLGQLVQWWGIMGLLPKFPETQEVKRITQMWKEMDHSHRKAGLETQGREEGEMGRLKSLIQSMVTQLCEQHGCIWMSGDCTDPRYPPPNLQALLKLVLIPHIDNMSVQAILMYFILDVANFLQCKDDLLQAFCHAFTIPSTFSQQIRAFWMLDHGHTEASMELLLSPKASVPALSWQHRCIIHCLLTRKQPQEALRYLQWARPAVETTDDAKLFADVLIQSSCNSDAWALLKRGHTETEDMSKYFLQTCKGVGLCTEALKYILVENNNEEDGAETTETTQMKKEMPPCPLSAKLYRAQKVGKVSTDEQVKLVRKAVKEVRKPDSKLREVVWPEHTERKPNSKQMLLPTEALRLLTCSSSPVHMAIETQQTAHTDDPEEEHPVIYNQQQQLETQENIFSSEEDLRSLSASSSTSASPLPLKKWDPLHTYKSTLTLQMISSLLTDRSSQSRGQEEEHRPHSSAGVFLNIPELVLTPDGATEPVSFSSLNKDSMVELMLSADVGEGDEADVFLEEDTIGVDGLSRPSTYESLLSDTSFTEVAPTHCVQKKKPHQQDEPQGCSSQHLPCTSAETTHDMLTDLHQSFVLNWSIPRGSPGMDDKGLSLVLGQPYSCGLVNFLDFTAKQKGENRDGNQAEKDEPAGWSSSGKVSQGAIRSGRAGSRKGKRVKRA</sequence>
<evidence type="ECO:0000313" key="5">
    <source>
        <dbReference type="Proteomes" id="UP000695023"/>
    </source>
</evidence>
<evidence type="ECO:0000256" key="2">
    <source>
        <dbReference type="ARBA" id="ARBA00023242"/>
    </source>
</evidence>
<dbReference type="InterPro" id="IPR052620">
    <property type="entry name" value="ELYS/MEL-28_NucAsmblyFactor"/>
</dbReference>
<dbReference type="InterPro" id="IPR025151">
    <property type="entry name" value="ELYS_dom"/>
</dbReference>
<keyword evidence="2" id="KW-0539">Nucleus</keyword>
<dbReference type="GeneID" id="102203389"/>
<name>A0A9Y6J8F4_9CICH</name>
<reference evidence="6" key="1">
    <citation type="submission" date="2025-08" db="UniProtKB">
        <authorList>
            <consortium name="RefSeq"/>
        </authorList>
    </citation>
    <scope>IDENTIFICATION</scope>
</reference>
<comment type="subcellular location">
    <subcellularLocation>
        <location evidence="1">Nucleus</location>
    </subcellularLocation>
</comment>